<dbReference type="InterPro" id="IPR036890">
    <property type="entry name" value="HATPase_C_sf"/>
</dbReference>
<dbReference type="CDD" id="cd00082">
    <property type="entry name" value="HisKA"/>
    <property type="match status" value="1"/>
</dbReference>
<comment type="subcellular location">
    <subcellularLocation>
        <location evidence="2">Membrane</location>
    </subcellularLocation>
</comment>
<dbReference type="InterPro" id="IPR003594">
    <property type="entry name" value="HATPase_dom"/>
</dbReference>
<organism evidence="14 15">
    <name type="scientific">Sphingomonas parapaucimobilis NBRC 15100</name>
    <dbReference type="NCBI Taxonomy" id="1219049"/>
    <lineage>
        <taxon>Bacteria</taxon>
        <taxon>Pseudomonadati</taxon>
        <taxon>Pseudomonadota</taxon>
        <taxon>Alphaproteobacteria</taxon>
        <taxon>Sphingomonadales</taxon>
        <taxon>Sphingomonadaceae</taxon>
        <taxon>Sphingomonas</taxon>
    </lineage>
</organism>
<dbReference type="InterPro" id="IPR005467">
    <property type="entry name" value="His_kinase_dom"/>
</dbReference>
<dbReference type="PROSITE" id="PS50885">
    <property type="entry name" value="HAMP"/>
    <property type="match status" value="1"/>
</dbReference>
<dbReference type="CDD" id="cd00075">
    <property type="entry name" value="HATPase"/>
    <property type="match status" value="1"/>
</dbReference>
<dbReference type="OrthoDB" id="9815202at2"/>
<dbReference type="Pfam" id="PF00672">
    <property type="entry name" value="HAMP"/>
    <property type="match status" value="1"/>
</dbReference>
<dbReference type="PRINTS" id="PR00344">
    <property type="entry name" value="BCTRLSENSOR"/>
</dbReference>
<evidence type="ECO:0000259" key="13">
    <source>
        <dbReference type="PROSITE" id="PS50885"/>
    </source>
</evidence>
<name>A0A0A1W536_9SPHN</name>
<evidence type="ECO:0000256" key="6">
    <source>
        <dbReference type="ARBA" id="ARBA00022692"/>
    </source>
</evidence>
<evidence type="ECO:0000259" key="12">
    <source>
        <dbReference type="PROSITE" id="PS50109"/>
    </source>
</evidence>
<feature type="transmembrane region" description="Helical" evidence="11">
    <location>
        <begin position="160"/>
        <end position="183"/>
    </location>
</feature>
<dbReference type="InterPro" id="IPR003660">
    <property type="entry name" value="HAMP_dom"/>
</dbReference>
<dbReference type="InterPro" id="IPR004358">
    <property type="entry name" value="Sig_transdc_His_kin-like_C"/>
</dbReference>
<feature type="domain" description="HAMP" evidence="13">
    <location>
        <begin position="181"/>
        <end position="234"/>
    </location>
</feature>
<dbReference type="Gene3D" id="1.10.287.130">
    <property type="match status" value="1"/>
</dbReference>
<dbReference type="RefSeq" id="WP_042485393.1">
    <property type="nucleotide sequence ID" value="NZ_BBPI01000034.1"/>
</dbReference>
<proteinExistence type="predicted"/>
<keyword evidence="7 14" id="KW-0418">Kinase</keyword>
<evidence type="ECO:0000256" key="3">
    <source>
        <dbReference type="ARBA" id="ARBA00012438"/>
    </source>
</evidence>
<dbReference type="SMART" id="SM00387">
    <property type="entry name" value="HATPase_c"/>
    <property type="match status" value="1"/>
</dbReference>
<keyword evidence="15" id="KW-1185">Reference proteome</keyword>
<dbReference type="SMART" id="SM00388">
    <property type="entry name" value="HisKA"/>
    <property type="match status" value="1"/>
</dbReference>
<evidence type="ECO:0000256" key="5">
    <source>
        <dbReference type="ARBA" id="ARBA00022679"/>
    </source>
</evidence>
<evidence type="ECO:0000256" key="8">
    <source>
        <dbReference type="ARBA" id="ARBA00022989"/>
    </source>
</evidence>
<dbReference type="PROSITE" id="PS50109">
    <property type="entry name" value="HIS_KIN"/>
    <property type="match status" value="1"/>
</dbReference>
<evidence type="ECO:0000313" key="15">
    <source>
        <dbReference type="Proteomes" id="UP000032305"/>
    </source>
</evidence>
<dbReference type="Pfam" id="PF00512">
    <property type="entry name" value="HisKA"/>
    <property type="match status" value="1"/>
</dbReference>
<evidence type="ECO:0000256" key="4">
    <source>
        <dbReference type="ARBA" id="ARBA00022553"/>
    </source>
</evidence>
<dbReference type="AlphaFoldDB" id="A0A0A1W536"/>
<dbReference type="InterPro" id="IPR036097">
    <property type="entry name" value="HisK_dim/P_sf"/>
</dbReference>
<keyword evidence="8 11" id="KW-1133">Transmembrane helix</keyword>
<dbReference type="SUPFAM" id="SSF158472">
    <property type="entry name" value="HAMP domain-like"/>
    <property type="match status" value="1"/>
</dbReference>
<feature type="transmembrane region" description="Helical" evidence="11">
    <location>
        <begin position="16"/>
        <end position="37"/>
    </location>
</feature>
<dbReference type="SUPFAM" id="SSF47384">
    <property type="entry name" value="Homodimeric domain of signal transducing histidine kinase"/>
    <property type="match status" value="1"/>
</dbReference>
<dbReference type="EMBL" id="BBPI01000034">
    <property type="protein sequence ID" value="GAM00453.1"/>
    <property type="molecule type" value="Genomic_DNA"/>
</dbReference>
<dbReference type="PANTHER" id="PTHR45436:SF8">
    <property type="entry name" value="HISTIDINE KINASE"/>
    <property type="match status" value="1"/>
</dbReference>
<comment type="catalytic activity">
    <reaction evidence="1">
        <text>ATP + protein L-histidine = ADP + protein N-phospho-L-histidine.</text>
        <dbReference type="EC" id="2.7.13.3"/>
    </reaction>
</comment>
<dbReference type="InterPro" id="IPR003661">
    <property type="entry name" value="HisK_dim/P_dom"/>
</dbReference>
<dbReference type="Pfam" id="PF02518">
    <property type="entry name" value="HATPase_c"/>
    <property type="match status" value="1"/>
</dbReference>
<evidence type="ECO:0000256" key="9">
    <source>
        <dbReference type="ARBA" id="ARBA00023012"/>
    </source>
</evidence>
<dbReference type="EC" id="2.7.13.3" evidence="3"/>
<dbReference type="Proteomes" id="UP000032305">
    <property type="component" value="Unassembled WGS sequence"/>
</dbReference>
<evidence type="ECO:0000256" key="1">
    <source>
        <dbReference type="ARBA" id="ARBA00000085"/>
    </source>
</evidence>
<sequence>MIEGAIRRLSLRGLTIAVLALFLIATIATGIAILAANRVTVARAVDRRIAVAADLVLERDAGETRLPTPLLLARIATVSGQRDTGDIGLLLLGADGRRLGGNIAPRFALPMGRSDLRQRDGIIGLSHGRALVRDAGEGRRLAVVAETEPFDSHRMTRTRIYLIGFGSIILIVVGGLIVFSMLVGRRIADQRATVEAIIAGNIRHRVPVTGSGDEFDRQAAAFNHMLDRIAALMEAMRSQANDIAHDLRTPLSRLRGQLARMVEDARDPAQAETAHAALAQCDALLAMFAALLRIAEIEAGHRKAGFAPFDLSTLVRDTATMMIPVAGDAGHRLDVAVDAAAPDFVGDRQLLTQALVNLIGNAIKYGGDTITVTLDAGEGGLTLSVADNGPGIATEDRARALRRFGRLDTAREAAGGHGLGLPLVEAIARLHRGRLVLGDAAPGLVVSLILPRRQGEAT</sequence>
<keyword evidence="4" id="KW-0597">Phosphoprotein</keyword>
<protein>
    <recommendedName>
        <fullName evidence="3">histidine kinase</fullName>
        <ecNumber evidence="3">2.7.13.3</ecNumber>
    </recommendedName>
</protein>
<feature type="domain" description="Histidine kinase" evidence="12">
    <location>
        <begin position="242"/>
        <end position="454"/>
    </location>
</feature>
<keyword evidence="5" id="KW-0808">Transferase</keyword>
<reference evidence="14 15" key="1">
    <citation type="submission" date="2014-11" db="EMBL/GenBank/DDBJ databases">
        <title>Whole genome shotgun sequence of Sphingomonas parapaucimobilis NBRC 15100.</title>
        <authorList>
            <person name="Katano-Makiyama Y."/>
            <person name="Hosoyama A."/>
            <person name="Hashimoto M."/>
            <person name="Hosoyama Y."/>
            <person name="Noguchi M."/>
            <person name="Numata M."/>
            <person name="Tsuchikane K."/>
            <person name="Hirakata S."/>
            <person name="Uohara A."/>
            <person name="Shimodaira J."/>
            <person name="Ohji S."/>
            <person name="Ichikawa N."/>
            <person name="Kimura A."/>
            <person name="Yamazoe A."/>
            <person name="Fujita N."/>
        </authorList>
    </citation>
    <scope>NUCLEOTIDE SEQUENCE [LARGE SCALE GENOMIC DNA]</scope>
    <source>
        <strain evidence="14 15">NBRC 15100</strain>
    </source>
</reference>
<dbReference type="SUPFAM" id="SSF55874">
    <property type="entry name" value="ATPase domain of HSP90 chaperone/DNA topoisomerase II/histidine kinase"/>
    <property type="match status" value="1"/>
</dbReference>
<dbReference type="Gene3D" id="3.30.565.10">
    <property type="entry name" value="Histidine kinase-like ATPase, C-terminal domain"/>
    <property type="match status" value="1"/>
</dbReference>
<dbReference type="SMART" id="SM00304">
    <property type="entry name" value="HAMP"/>
    <property type="match status" value="1"/>
</dbReference>
<dbReference type="PANTHER" id="PTHR45436">
    <property type="entry name" value="SENSOR HISTIDINE KINASE YKOH"/>
    <property type="match status" value="1"/>
</dbReference>
<comment type="caution">
    <text evidence="14">The sequence shown here is derived from an EMBL/GenBank/DDBJ whole genome shotgun (WGS) entry which is preliminary data.</text>
</comment>
<keyword evidence="10 11" id="KW-0472">Membrane</keyword>
<evidence type="ECO:0000256" key="2">
    <source>
        <dbReference type="ARBA" id="ARBA00004370"/>
    </source>
</evidence>
<evidence type="ECO:0000256" key="11">
    <source>
        <dbReference type="SAM" id="Phobius"/>
    </source>
</evidence>
<accession>A0A0A1W536</accession>
<gene>
    <name evidence="14" type="ORF">SP5_034_00250</name>
</gene>
<dbReference type="eggNOG" id="COG2205">
    <property type="taxonomic scope" value="Bacteria"/>
</dbReference>
<evidence type="ECO:0000313" key="14">
    <source>
        <dbReference type="EMBL" id="GAM00453.1"/>
    </source>
</evidence>
<dbReference type="InterPro" id="IPR050428">
    <property type="entry name" value="TCS_sensor_his_kinase"/>
</dbReference>
<dbReference type="GO" id="GO:0000155">
    <property type="term" value="F:phosphorelay sensor kinase activity"/>
    <property type="evidence" value="ECO:0007669"/>
    <property type="project" value="InterPro"/>
</dbReference>
<evidence type="ECO:0000256" key="7">
    <source>
        <dbReference type="ARBA" id="ARBA00022777"/>
    </source>
</evidence>
<keyword evidence="9" id="KW-0902">Two-component regulatory system</keyword>
<dbReference type="Gene3D" id="6.10.340.10">
    <property type="match status" value="1"/>
</dbReference>
<dbReference type="GO" id="GO:0005886">
    <property type="term" value="C:plasma membrane"/>
    <property type="evidence" value="ECO:0007669"/>
    <property type="project" value="TreeGrafter"/>
</dbReference>
<dbReference type="CDD" id="cd06225">
    <property type="entry name" value="HAMP"/>
    <property type="match status" value="1"/>
</dbReference>
<evidence type="ECO:0000256" key="10">
    <source>
        <dbReference type="ARBA" id="ARBA00023136"/>
    </source>
</evidence>
<keyword evidence="6 11" id="KW-0812">Transmembrane</keyword>